<accession>A0A8J2LTA3</accession>
<evidence type="ECO:0000313" key="1">
    <source>
        <dbReference type="EMBL" id="CAG7837880.1"/>
    </source>
</evidence>
<gene>
    <name evidence="1" type="ORF">AFUS01_LOCUS46922</name>
</gene>
<dbReference type="EMBL" id="CAJVCH010571573">
    <property type="protein sequence ID" value="CAG7837880.1"/>
    <property type="molecule type" value="Genomic_DNA"/>
</dbReference>
<keyword evidence="2" id="KW-1185">Reference proteome</keyword>
<name>A0A8J2LTA3_9HEXA</name>
<protein>
    <submittedName>
        <fullName evidence="1">Uncharacterized protein</fullName>
    </submittedName>
</protein>
<sequence>MRYFMEMMKRERRERKYMHADICTHTSSGESVCPHSIGLLQRREYTTSVSIYGVNEGMLVYNAMVEYNVTIK</sequence>
<evidence type="ECO:0000313" key="2">
    <source>
        <dbReference type="Proteomes" id="UP000708208"/>
    </source>
</evidence>
<dbReference type="Proteomes" id="UP000708208">
    <property type="component" value="Unassembled WGS sequence"/>
</dbReference>
<dbReference type="AlphaFoldDB" id="A0A8J2LTA3"/>
<organism evidence="1 2">
    <name type="scientific">Allacma fusca</name>
    <dbReference type="NCBI Taxonomy" id="39272"/>
    <lineage>
        <taxon>Eukaryota</taxon>
        <taxon>Metazoa</taxon>
        <taxon>Ecdysozoa</taxon>
        <taxon>Arthropoda</taxon>
        <taxon>Hexapoda</taxon>
        <taxon>Collembola</taxon>
        <taxon>Symphypleona</taxon>
        <taxon>Sminthuridae</taxon>
        <taxon>Allacma</taxon>
    </lineage>
</organism>
<reference evidence="1" key="1">
    <citation type="submission" date="2021-06" db="EMBL/GenBank/DDBJ databases">
        <authorList>
            <person name="Hodson N. C."/>
            <person name="Mongue J. A."/>
            <person name="Jaron S. K."/>
        </authorList>
    </citation>
    <scope>NUCLEOTIDE SEQUENCE</scope>
</reference>
<proteinExistence type="predicted"/>
<comment type="caution">
    <text evidence="1">The sequence shown here is derived from an EMBL/GenBank/DDBJ whole genome shotgun (WGS) entry which is preliminary data.</text>
</comment>